<evidence type="ECO:0000313" key="4">
    <source>
        <dbReference type="Proteomes" id="UP000249757"/>
    </source>
</evidence>
<proteinExistence type="predicted"/>
<reference evidence="4" key="4">
    <citation type="journal article" date="2022" name="Microb. Genom.">
        <title>A global pangenome for the wheat fungal pathogen Pyrenophora tritici-repentis and prediction of effector protein structural homology.</title>
        <authorList>
            <person name="Moolhuijzen P.M."/>
            <person name="See P.T."/>
            <person name="Shi G."/>
            <person name="Powell H.R."/>
            <person name="Cockram J."/>
            <person name="Jorgensen L.N."/>
            <person name="Benslimane H."/>
            <person name="Strelkov S.E."/>
            <person name="Turner J."/>
            <person name="Liu Z."/>
            <person name="Moffat C.S."/>
        </authorList>
    </citation>
    <scope>NUCLEOTIDE SEQUENCE [LARGE SCALE GENOMIC DNA]</scope>
</reference>
<name>A0A834RYG2_9PLEO</name>
<evidence type="ECO:0000313" key="3">
    <source>
        <dbReference type="Proteomes" id="UP000245464"/>
    </source>
</evidence>
<organism evidence="1 3">
    <name type="scientific">Pyrenophora tritici-repentis</name>
    <dbReference type="NCBI Taxonomy" id="45151"/>
    <lineage>
        <taxon>Eukaryota</taxon>
        <taxon>Fungi</taxon>
        <taxon>Dikarya</taxon>
        <taxon>Ascomycota</taxon>
        <taxon>Pezizomycotina</taxon>
        <taxon>Dothideomycetes</taxon>
        <taxon>Pleosporomycetidae</taxon>
        <taxon>Pleosporales</taxon>
        <taxon>Pleosporineae</taxon>
        <taxon>Pleosporaceae</taxon>
        <taxon>Pyrenophora</taxon>
    </lineage>
</organism>
<evidence type="ECO:0000313" key="1">
    <source>
        <dbReference type="EMBL" id="KAF7572060.1"/>
    </source>
</evidence>
<dbReference type="EMBL" id="NQIK02000004">
    <property type="protein sequence ID" value="KAF7572060.1"/>
    <property type="molecule type" value="Genomic_DNA"/>
</dbReference>
<dbReference type="Proteomes" id="UP000245464">
    <property type="component" value="Chromosome 4"/>
</dbReference>
<reference evidence="2" key="3">
    <citation type="journal article" date="2022" name="bioRxiv">
        <title>A global pangenome for the wheat fungal pathogen Pyrenophora tritici-repentis and prediction of effector protein structural homology.</title>
        <authorList>
            <person name="Moolhuijzen P."/>
            <person name="See P.T."/>
            <person name="Shi G."/>
            <person name="Powell H.R."/>
            <person name="Cockram J."/>
            <person name="Jorgensen L.N."/>
            <person name="Benslimane H."/>
            <person name="Strelkov S.E."/>
            <person name="Turner J."/>
            <person name="Liu Z."/>
            <person name="Moffat C.S."/>
        </authorList>
    </citation>
    <scope>NUCLEOTIDE SEQUENCE</scope>
    <source>
        <strain evidence="2">86-124</strain>
    </source>
</reference>
<dbReference type="EMBL" id="NRDI02000004">
    <property type="protein sequence ID" value="KAI1517062.1"/>
    <property type="molecule type" value="Genomic_DNA"/>
</dbReference>
<dbReference type="Proteomes" id="UP000249757">
    <property type="component" value="Unassembled WGS sequence"/>
</dbReference>
<accession>A0A834RYG2</accession>
<reference evidence="2" key="2">
    <citation type="submission" date="2021-05" db="EMBL/GenBank/DDBJ databases">
        <authorList>
            <person name="Moolhuijzen P.M."/>
            <person name="Moffat C.S."/>
        </authorList>
    </citation>
    <scope>NUCLEOTIDE SEQUENCE</scope>
    <source>
        <strain evidence="2">86-124</strain>
    </source>
</reference>
<gene>
    <name evidence="2" type="ORF">Ptr86124_003999</name>
    <name evidence="1" type="ORF">PtrM4_095600</name>
</gene>
<evidence type="ECO:0000313" key="2">
    <source>
        <dbReference type="EMBL" id="KAI1517062.1"/>
    </source>
</evidence>
<dbReference type="AlphaFoldDB" id="A0A834RYG2"/>
<sequence length="49" mass="5585">MFKKNQNLEKTFSIGSRATVTLPNNMKFLARDRTVSETGFWNLIHTSPG</sequence>
<keyword evidence="4" id="KW-1185">Reference proteome</keyword>
<reference evidence="1 3" key="1">
    <citation type="journal article" date="2018" name="BMC Genomics">
        <title>Comparative genomics of the wheat fungal pathogen Pyrenophora tritici-repentis reveals chromosomal variations and genome plasticity.</title>
        <authorList>
            <person name="Moolhuijzen P."/>
            <person name="See P.T."/>
            <person name="Hane J.K."/>
            <person name="Shi G."/>
            <person name="Liu Z."/>
            <person name="Oliver R.P."/>
            <person name="Moffat C.S."/>
        </authorList>
    </citation>
    <scope>NUCLEOTIDE SEQUENCE [LARGE SCALE GENOMIC DNA]</scope>
    <source>
        <strain evidence="1">M4</strain>
    </source>
</reference>
<comment type="caution">
    <text evidence="1">The sequence shown here is derived from an EMBL/GenBank/DDBJ whole genome shotgun (WGS) entry which is preliminary data.</text>
</comment>
<protein>
    <submittedName>
        <fullName evidence="1">Uncharacterized protein</fullName>
    </submittedName>
</protein>